<evidence type="ECO:0000313" key="1">
    <source>
        <dbReference type="EMBL" id="KAH0546924.1"/>
    </source>
</evidence>
<proteinExistence type="predicted"/>
<evidence type="ECO:0000313" key="2">
    <source>
        <dbReference type="Proteomes" id="UP000826195"/>
    </source>
</evidence>
<reference evidence="1 2" key="1">
    <citation type="journal article" date="2021" name="J. Hered.">
        <title>A chromosome-level genome assembly of the parasitoid wasp, Cotesia glomerata (Hymenoptera: Braconidae).</title>
        <authorList>
            <person name="Pinto B.J."/>
            <person name="Weis J.J."/>
            <person name="Gamble T."/>
            <person name="Ode P.J."/>
            <person name="Paul R."/>
            <person name="Zaspel J.M."/>
        </authorList>
    </citation>
    <scope>NUCLEOTIDE SEQUENCE [LARGE SCALE GENOMIC DNA]</scope>
    <source>
        <strain evidence="1">CgM1</strain>
    </source>
</reference>
<dbReference type="Proteomes" id="UP000826195">
    <property type="component" value="Unassembled WGS sequence"/>
</dbReference>
<gene>
    <name evidence="1" type="ORF">KQX54_016063</name>
</gene>
<protein>
    <submittedName>
        <fullName evidence="1">Uncharacterized protein</fullName>
    </submittedName>
</protein>
<dbReference type="AlphaFoldDB" id="A0AAV7I6F3"/>
<dbReference type="EMBL" id="JAHXZJ010002237">
    <property type="protein sequence ID" value="KAH0546924.1"/>
    <property type="molecule type" value="Genomic_DNA"/>
</dbReference>
<sequence>MNKDGFYRKKSGSERVCWAFKKSGFFFATKNTEKKLDRARRGGCFWGVEDEGKLRRTLMDSGRFGVEDIQDFVN</sequence>
<keyword evidence="2" id="KW-1185">Reference proteome</keyword>
<name>A0AAV7I6F3_COTGL</name>
<comment type="caution">
    <text evidence="1">The sequence shown here is derived from an EMBL/GenBank/DDBJ whole genome shotgun (WGS) entry which is preliminary data.</text>
</comment>
<accession>A0AAV7I6F3</accession>
<organism evidence="1 2">
    <name type="scientific">Cotesia glomerata</name>
    <name type="common">Lepidopteran parasitic wasp</name>
    <name type="synonym">Apanteles glomeratus</name>
    <dbReference type="NCBI Taxonomy" id="32391"/>
    <lineage>
        <taxon>Eukaryota</taxon>
        <taxon>Metazoa</taxon>
        <taxon>Ecdysozoa</taxon>
        <taxon>Arthropoda</taxon>
        <taxon>Hexapoda</taxon>
        <taxon>Insecta</taxon>
        <taxon>Pterygota</taxon>
        <taxon>Neoptera</taxon>
        <taxon>Endopterygota</taxon>
        <taxon>Hymenoptera</taxon>
        <taxon>Apocrita</taxon>
        <taxon>Ichneumonoidea</taxon>
        <taxon>Braconidae</taxon>
        <taxon>Microgastrinae</taxon>
        <taxon>Cotesia</taxon>
    </lineage>
</organism>